<organism evidence="2 3">
    <name type="scientific">Petromyces alliaceus</name>
    <name type="common">Aspergillus alliaceus</name>
    <dbReference type="NCBI Taxonomy" id="209559"/>
    <lineage>
        <taxon>Eukaryota</taxon>
        <taxon>Fungi</taxon>
        <taxon>Dikarya</taxon>
        <taxon>Ascomycota</taxon>
        <taxon>Pezizomycotina</taxon>
        <taxon>Eurotiomycetes</taxon>
        <taxon>Eurotiomycetidae</taxon>
        <taxon>Eurotiales</taxon>
        <taxon>Aspergillaceae</taxon>
        <taxon>Aspergillus</taxon>
        <taxon>Aspergillus subgen. Circumdati</taxon>
    </lineage>
</organism>
<comment type="caution">
    <text evidence="2">The sequence shown here is derived from an EMBL/GenBank/DDBJ whole genome shotgun (WGS) entry which is preliminary data.</text>
</comment>
<dbReference type="Proteomes" id="UP000541154">
    <property type="component" value="Unassembled WGS sequence"/>
</dbReference>
<evidence type="ECO:0000313" key="3">
    <source>
        <dbReference type="Proteomes" id="UP000541154"/>
    </source>
</evidence>
<feature type="region of interest" description="Disordered" evidence="1">
    <location>
        <begin position="1"/>
        <end position="24"/>
    </location>
</feature>
<name>A0A8H6E848_PETAA</name>
<reference evidence="2 3" key="1">
    <citation type="submission" date="2019-04" db="EMBL/GenBank/DDBJ databases">
        <title>Aspergillus burnettii sp. nov., novel species from soil in southeast Queensland.</title>
        <authorList>
            <person name="Gilchrist C.L.M."/>
            <person name="Pitt J.I."/>
            <person name="Lange L."/>
            <person name="Lacey H.J."/>
            <person name="Vuong D."/>
            <person name="Midgley D.J."/>
            <person name="Greenfield P."/>
            <person name="Bradbury M."/>
            <person name="Lacey E."/>
            <person name="Busk P.K."/>
            <person name="Pilgaard B."/>
            <person name="Chooi Y.H."/>
            <person name="Piggott A.M."/>
        </authorList>
    </citation>
    <scope>NUCLEOTIDE SEQUENCE [LARGE SCALE GENOMIC DNA]</scope>
    <source>
        <strain evidence="2 3">FRR 5400</strain>
    </source>
</reference>
<accession>A0A8H6E848</accession>
<proteinExistence type="predicted"/>
<dbReference type="PANTHER" id="PTHR47256">
    <property type="entry name" value="ZN(II)2CYS6 TRANSCRIPTION FACTOR (EUROFUNG)-RELATED"/>
    <property type="match status" value="1"/>
</dbReference>
<evidence type="ECO:0000313" key="2">
    <source>
        <dbReference type="EMBL" id="KAF5862068.1"/>
    </source>
</evidence>
<dbReference type="AlphaFoldDB" id="A0A8H6E848"/>
<keyword evidence="3" id="KW-1185">Reference proteome</keyword>
<sequence>MASHPPGRLLLSAPSTGLPRSENAIRTRTKKAPCSGGVPCDRCQHSQATCILDEYSDGRRKAGIERRLEVLERDRCLLMGLVGSIRNDNEHELNRALDSIRRNDSLDEIRQSLAESQAPGELEHDQQEVRTHPCPNLLHHALNDDTCGMGKNMLGWQYLVEIADCAQELMIRRNTFIARAREQDQEISRALNVAIIGSLSVPPVAFASLHQLSIMPEPTCERPPQDHSEGDMWFPYPLKSDSVSTHGNCVTNALFNLQLILWDVSNSLFGASGQQLRSSSEDMANAFKQRLEEWALQIPECAMLETGKPTPAILDMQLVVVILSSPLYPTTNTAS</sequence>
<gene>
    <name evidence="2" type="ORF">ETB97_012215</name>
</gene>
<dbReference type="InterPro" id="IPR053187">
    <property type="entry name" value="Notoamide_regulator"/>
</dbReference>
<evidence type="ECO:0008006" key="4">
    <source>
        <dbReference type="Google" id="ProtNLM"/>
    </source>
</evidence>
<dbReference type="PANTHER" id="PTHR47256:SF1">
    <property type="entry name" value="ZN(II)2CYS6 TRANSCRIPTION FACTOR (EUROFUNG)"/>
    <property type="match status" value="1"/>
</dbReference>
<protein>
    <recommendedName>
        <fullName evidence="4">Zn(2)-C6 fungal-type domain-containing protein</fullName>
    </recommendedName>
</protein>
<evidence type="ECO:0000256" key="1">
    <source>
        <dbReference type="SAM" id="MobiDB-lite"/>
    </source>
</evidence>
<dbReference type="EMBL" id="SPNV01000083">
    <property type="protein sequence ID" value="KAF5862068.1"/>
    <property type="molecule type" value="Genomic_DNA"/>
</dbReference>